<organism evidence="2 3">
    <name type="scientific">Parthenolecanium corni</name>
    <dbReference type="NCBI Taxonomy" id="536013"/>
    <lineage>
        <taxon>Eukaryota</taxon>
        <taxon>Metazoa</taxon>
        <taxon>Ecdysozoa</taxon>
        <taxon>Arthropoda</taxon>
        <taxon>Hexapoda</taxon>
        <taxon>Insecta</taxon>
        <taxon>Pterygota</taxon>
        <taxon>Neoptera</taxon>
        <taxon>Paraneoptera</taxon>
        <taxon>Hemiptera</taxon>
        <taxon>Sternorrhyncha</taxon>
        <taxon>Coccoidea</taxon>
        <taxon>Coccidae</taxon>
        <taxon>Parthenolecanium</taxon>
    </lineage>
</organism>
<reference evidence="2 3" key="1">
    <citation type="submission" date="2024-03" db="EMBL/GenBank/DDBJ databases">
        <title>Adaptation during the transition from Ophiocordyceps entomopathogen to insect associate is accompanied by gene loss and intensified selection.</title>
        <authorList>
            <person name="Ward C.M."/>
            <person name="Onetto C.A."/>
            <person name="Borneman A.R."/>
        </authorList>
    </citation>
    <scope>NUCLEOTIDE SEQUENCE [LARGE SCALE GENOMIC DNA]</scope>
    <source>
        <strain evidence="2">AWRI1</strain>
        <tissue evidence="2">Single Adult Female</tissue>
    </source>
</reference>
<feature type="region of interest" description="Disordered" evidence="1">
    <location>
        <begin position="112"/>
        <end position="133"/>
    </location>
</feature>
<proteinExistence type="predicted"/>
<evidence type="ECO:0000256" key="1">
    <source>
        <dbReference type="SAM" id="MobiDB-lite"/>
    </source>
</evidence>
<evidence type="ECO:0000313" key="3">
    <source>
        <dbReference type="Proteomes" id="UP001367676"/>
    </source>
</evidence>
<protein>
    <submittedName>
        <fullName evidence="2">Uncharacterized protein</fullName>
    </submittedName>
</protein>
<comment type="caution">
    <text evidence="2">The sequence shown here is derived from an EMBL/GenBank/DDBJ whole genome shotgun (WGS) entry which is preliminary data.</text>
</comment>
<keyword evidence="3" id="KW-1185">Reference proteome</keyword>
<evidence type="ECO:0000313" key="2">
    <source>
        <dbReference type="EMBL" id="KAK7592745.1"/>
    </source>
</evidence>
<accession>A0AAN9TVF4</accession>
<sequence>MAVDDAASVASAIRWSGHRQMGFVMGTRVRGCVGAWVRVLAISKFISVGDDGRSRKPVARSRWGKKLDRQKKAANERRDEACEENRSREDEKEAIGWLGEGGWLRWRLLGPLVNSSPSSRADREEREKKYNAS</sequence>
<feature type="compositionally biased region" description="Basic and acidic residues" evidence="1">
    <location>
        <begin position="65"/>
        <end position="91"/>
    </location>
</feature>
<feature type="region of interest" description="Disordered" evidence="1">
    <location>
        <begin position="50"/>
        <end position="91"/>
    </location>
</feature>
<name>A0AAN9TVF4_9HEMI</name>
<dbReference type="Proteomes" id="UP001367676">
    <property type="component" value="Unassembled WGS sequence"/>
</dbReference>
<feature type="compositionally biased region" description="Basic residues" evidence="1">
    <location>
        <begin position="55"/>
        <end position="64"/>
    </location>
</feature>
<gene>
    <name evidence="2" type="ORF">V9T40_007497</name>
</gene>
<dbReference type="AlphaFoldDB" id="A0AAN9TVF4"/>
<dbReference type="EMBL" id="JBBCAQ010000020">
    <property type="protein sequence ID" value="KAK7592745.1"/>
    <property type="molecule type" value="Genomic_DNA"/>
</dbReference>
<feature type="compositionally biased region" description="Basic and acidic residues" evidence="1">
    <location>
        <begin position="120"/>
        <end position="133"/>
    </location>
</feature>